<dbReference type="Pfam" id="PF00226">
    <property type="entry name" value="DnaJ"/>
    <property type="match status" value="1"/>
</dbReference>
<dbReference type="Gene3D" id="1.10.287.110">
    <property type="entry name" value="DnaJ domain"/>
    <property type="match status" value="1"/>
</dbReference>
<keyword evidence="1" id="KW-0143">Chaperone</keyword>
<dbReference type="Proteomes" id="UP000282613">
    <property type="component" value="Unassembled WGS sequence"/>
</dbReference>
<feature type="domain" description="J" evidence="3">
    <location>
        <begin position="5"/>
        <end position="71"/>
    </location>
</feature>
<feature type="region of interest" description="Disordered" evidence="2">
    <location>
        <begin position="128"/>
        <end position="156"/>
    </location>
</feature>
<dbReference type="OrthoDB" id="10250354at2759"/>
<dbReference type="PROSITE" id="PS00636">
    <property type="entry name" value="DNAJ_1"/>
    <property type="match status" value="1"/>
</dbReference>
<evidence type="ECO:0000256" key="1">
    <source>
        <dbReference type="ARBA" id="ARBA00023186"/>
    </source>
</evidence>
<evidence type="ECO:0000313" key="6">
    <source>
        <dbReference type="WBParaSite" id="TASK_0000748101-mRNA-1"/>
    </source>
</evidence>
<sequence>MEEVDYYTVLKVDRSADGESIKKAYRKLALKWHPDKNPDNKEEAERQFKLVSEAYEVLSDPRKREIYDNYGKEGLTNGGAGPSGFPGFGGFSFHFTDPMEIFAQVFGPSLFDVFGPNFVASGAARAHRSHAGSRAHRRQNPYEQGRRNASSVHDPRGIMSPMGFGGGLFDDVFGGLLDGFGSMNGFSSLSSFSNGGPAGGMARSMSSSTRIVNGQVVNTTTIRENNVETITETVDGRVVRTETRPCPNNSSSIYLSF</sequence>
<dbReference type="WBParaSite" id="TASK_0000748101-mRNA-1">
    <property type="protein sequence ID" value="TASK_0000748101-mRNA-1"/>
    <property type="gene ID" value="TASK_0000748101"/>
</dbReference>
<keyword evidence="5" id="KW-1185">Reference proteome</keyword>
<dbReference type="SUPFAM" id="SSF46565">
    <property type="entry name" value="Chaperone J-domain"/>
    <property type="match status" value="1"/>
</dbReference>
<organism evidence="6">
    <name type="scientific">Taenia asiatica</name>
    <name type="common">Asian tapeworm</name>
    <dbReference type="NCBI Taxonomy" id="60517"/>
    <lineage>
        <taxon>Eukaryota</taxon>
        <taxon>Metazoa</taxon>
        <taxon>Spiralia</taxon>
        <taxon>Lophotrochozoa</taxon>
        <taxon>Platyhelminthes</taxon>
        <taxon>Cestoda</taxon>
        <taxon>Eucestoda</taxon>
        <taxon>Cyclophyllidea</taxon>
        <taxon>Taeniidae</taxon>
        <taxon>Taenia</taxon>
    </lineage>
</organism>
<dbReference type="CDD" id="cd06257">
    <property type="entry name" value="DnaJ"/>
    <property type="match status" value="1"/>
</dbReference>
<dbReference type="GO" id="GO:0051082">
    <property type="term" value="F:unfolded protein binding"/>
    <property type="evidence" value="ECO:0007669"/>
    <property type="project" value="InterPro"/>
</dbReference>
<evidence type="ECO:0000313" key="5">
    <source>
        <dbReference type="Proteomes" id="UP000282613"/>
    </source>
</evidence>
<accession>A0A0R3WAB9</accession>
<dbReference type="PANTHER" id="PTHR45168:SF3">
    <property type="entry name" value="DNAJ HEAT SHOCK PROTEIN FAMILY (HSP40) MEMBER B2"/>
    <property type="match status" value="1"/>
</dbReference>
<dbReference type="InterPro" id="IPR043183">
    <property type="entry name" value="DNJB2/6-like"/>
</dbReference>
<dbReference type="EMBL" id="UYRS01018624">
    <property type="protein sequence ID" value="VDK38455.1"/>
    <property type="molecule type" value="Genomic_DNA"/>
</dbReference>
<dbReference type="AlphaFoldDB" id="A0A0R3WAB9"/>
<name>A0A0R3WAB9_TAEAS</name>
<dbReference type="InterPro" id="IPR036869">
    <property type="entry name" value="J_dom_sf"/>
</dbReference>
<dbReference type="GO" id="GO:0030544">
    <property type="term" value="F:Hsp70 protein binding"/>
    <property type="evidence" value="ECO:0007669"/>
    <property type="project" value="InterPro"/>
</dbReference>
<dbReference type="InterPro" id="IPR001623">
    <property type="entry name" value="DnaJ_domain"/>
</dbReference>
<dbReference type="PRINTS" id="PR00625">
    <property type="entry name" value="JDOMAIN"/>
</dbReference>
<evidence type="ECO:0000256" key="2">
    <source>
        <dbReference type="SAM" id="MobiDB-lite"/>
    </source>
</evidence>
<dbReference type="InterPro" id="IPR018253">
    <property type="entry name" value="DnaJ_domain_CS"/>
</dbReference>
<dbReference type="FunFam" id="1.10.287.110:FF:000034">
    <property type="entry name" value="Chaperone protein DnaJ"/>
    <property type="match status" value="1"/>
</dbReference>
<evidence type="ECO:0000259" key="3">
    <source>
        <dbReference type="PROSITE" id="PS50076"/>
    </source>
</evidence>
<feature type="compositionally biased region" description="Basic residues" evidence="2">
    <location>
        <begin position="128"/>
        <end position="139"/>
    </location>
</feature>
<dbReference type="SMART" id="SM00271">
    <property type="entry name" value="DnaJ"/>
    <property type="match status" value="1"/>
</dbReference>
<evidence type="ECO:0000313" key="4">
    <source>
        <dbReference type="EMBL" id="VDK38455.1"/>
    </source>
</evidence>
<dbReference type="PROSITE" id="PS50076">
    <property type="entry name" value="DNAJ_2"/>
    <property type="match status" value="1"/>
</dbReference>
<protein>
    <submittedName>
        <fullName evidence="6">J domain-containing protein</fullName>
    </submittedName>
</protein>
<reference evidence="6" key="1">
    <citation type="submission" date="2017-02" db="UniProtKB">
        <authorList>
            <consortium name="WormBaseParasite"/>
        </authorList>
    </citation>
    <scope>IDENTIFICATION</scope>
</reference>
<proteinExistence type="predicted"/>
<dbReference type="STRING" id="60517.A0A0R3WAB9"/>
<reference evidence="4 5" key="2">
    <citation type="submission" date="2018-11" db="EMBL/GenBank/DDBJ databases">
        <authorList>
            <consortium name="Pathogen Informatics"/>
        </authorList>
    </citation>
    <scope>NUCLEOTIDE SEQUENCE [LARGE SCALE GENOMIC DNA]</scope>
</reference>
<gene>
    <name evidence="4" type="ORF">TASK_LOCUS7482</name>
</gene>
<dbReference type="PANTHER" id="PTHR45168">
    <property type="entry name" value="DNAJ HOMOLOG SUBFAMILY B MEMBER 2"/>
    <property type="match status" value="1"/>
</dbReference>